<evidence type="ECO:0000313" key="2">
    <source>
        <dbReference type="Proteomes" id="UP000517916"/>
    </source>
</evidence>
<organism evidence="1 2">
    <name type="scientific">Kutzneria viridogrisea</name>
    <dbReference type="NCBI Taxonomy" id="47990"/>
    <lineage>
        <taxon>Bacteria</taxon>
        <taxon>Bacillati</taxon>
        <taxon>Actinomycetota</taxon>
        <taxon>Actinomycetes</taxon>
        <taxon>Pseudonocardiales</taxon>
        <taxon>Pseudonocardiaceae</taxon>
        <taxon>Kutzneria</taxon>
    </lineage>
</organism>
<dbReference type="RefSeq" id="WP_182838978.1">
    <property type="nucleotide sequence ID" value="NZ_BAAABQ010000032.1"/>
</dbReference>
<evidence type="ECO:0008006" key="3">
    <source>
        <dbReference type="Google" id="ProtNLM"/>
    </source>
</evidence>
<protein>
    <recommendedName>
        <fullName evidence="3">Spo0E like sporulation regulatory protein</fullName>
    </recommendedName>
</protein>
<keyword evidence="2" id="KW-1185">Reference proteome</keyword>
<accession>A0ABR6BP28</accession>
<sequence>MTISNKIELRIKALEARLAEHEGGNIAAWEQVSKDVTQLRHDVQEILTLLRGRTPSSAD</sequence>
<dbReference type="EMBL" id="JACJID010000004">
    <property type="protein sequence ID" value="MBA8928661.1"/>
    <property type="molecule type" value="Genomic_DNA"/>
</dbReference>
<proteinExistence type="predicted"/>
<gene>
    <name evidence="1" type="ORF">BC739_005878</name>
</gene>
<reference evidence="1 2" key="1">
    <citation type="submission" date="2020-08" db="EMBL/GenBank/DDBJ databases">
        <title>Genomic Encyclopedia of Archaeal and Bacterial Type Strains, Phase II (KMG-II): from individual species to whole genera.</title>
        <authorList>
            <person name="Goeker M."/>
        </authorList>
    </citation>
    <scope>NUCLEOTIDE SEQUENCE [LARGE SCALE GENOMIC DNA]</scope>
    <source>
        <strain evidence="1 2">DSM 43850</strain>
    </source>
</reference>
<dbReference type="Proteomes" id="UP000517916">
    <property type="component" value="Unassembled WGS sequence"/>
</dbReference>
<evidence type="ECO:0000313" key="1">
    <source>
        <dbReference type="EMBL" id="MBA8928661.1"/>
    </source>
</evidence>
<name>A0ABR6BP28_9PSEU</name>
<comment type="caution">
    <text evidence="1">The sequence shown here is derived from an EMBL/GenBank/DDBJ whole genome shotgun (WGS) entry which is preliminary data.</text>
</comment>